<dbReference type="AlphaFoldDB" id="A0A3E1QDG8"/>
<dbReference type="PROSITE" id="PS00018">
    <property type="entry name" value="EF_HAND_1"/>
    <property type="match status" value="1"/>
</dbReference>
<accession>A0A3E1QDG8</accession>
<dbReference type="EMBL" id="QVID01000001">
    <property type="protein sequence ID" value="RFN60200.1"/>
    <property type="molecule type" value="Genomic_DNA"/>
</dbReference>
<protein>
    <submittedName>
        <fullName evidence="1">SRPBCC family protein</fullName>
    </submittedName>
</protein>
<gene>
    <name evidence="1" type="ORF">DZ858_09200</name>
</gene>
<dbReference type="Proteomes" id="UP000261082">
    <property type="component" value="Unassembled WGS sequence"/>
</dbReference>
<sequence>MNYTVEVIINLPREKVIEKMDNPQNLKHWQKGLIHYETLEGTPGQEGAKMKLEYKMGKRDMALIETILNRNFPHEFHATYDAKGVHNIQKNYFEEIDKNHTKWISESEFHFSGFGMKLMAWLMPRVFKKQSKKYMQDFKNFAEKDISVATKN</sequence>
<name>A0A3E1QDG8_9FLAO</name>
<evidence type="ECO:0000313" key="1">
    <source>
        <dbReference type="EMBL" id="RFN60200.1"/>
    </source>
</evidence>
<dbReference type="OrthoDB" id="411301at2"/>
<dbReference type="RefSeq" id="WP_117159259.1">
    <property type="nucleotide sequence ID" value="NZ_QVID01000001.1"/>
</dbReference>
<dbReference type="InterPro" id="IPR018247">
    <property type="entry name" value="EF_Hand_1_Ca_BS"/>
</dbReference>
<reference evidence="1 2" key="1">
    <citation type="journal article" date="2007" name="Int. J. Syst. Evol. Microbiol.">
        <title>Marixanthomonas ophiurae gen. nov., sp. nov., a marine bacterium of the family Flavobacteriaceae isolated from a deep-sea brittle star.</title>
        <authorList>
            <person name="Romanenko L.A."/>
            <person name="Uchino M."/>
            <person name="Frolova G.M."/>
            <person name="Mikhailov V.V."/>
        </authorList>
    </citation>
    <scope>NUCLEOTIDE SEQUENCE [LARGE SCALE GENOMIC DNA]</scope>
    <source>
        <strain evidence="1 2">KMM 3046</strain>
    </source>
</reference>
<dbReference type="CDD" id="cd07812">
    <property type="entry name" value="SRPBCC"/>
    <property type="match status" value="1"/>
</dbReference>
<dbReference type="SUPFAM" id="SSF55961">
    <property type="entry name" value="Bet v1-like"/>
    <property type="match status" value="1"/>
</dbReference>
<keyword evidence="2" id="KW-1185">Reference proteome</keyword>
<comment type="caution">
    <text evidence="1">The sequence shown here is derived from an EMBL/GenBank/DDBJ whole genome shotgun (WGS) entry which is preliminary data.</text>
</comment>
<proteinExistence type="predicted"/>
<dbReference type="InterPro" id="IPR023393">
    <property type="entry name" value="START-like_dom_sf"/>
</dbReference>
<organism evidence="1 2">
    <name type="scientific">Marixanthomonas ophiurae</name>
    <dbReference type="NCBI Taxonomy" id="387659"/>
    <lineage>
        <taxon>Bacteria</taxon>
        <taxon>Pseudomonadati</taxon>
        <taxon>Bacteroidota</taxon>
        <taxon>Flavobacteriia</taxon>
        <taxon>Flavobacteriales</taxon>
        <taxon>Flavobacteriaceae</taxon>
        <taxon>Marixanthomonas</taxon>
    </lineage>
</organism>
<evidence type="ECO:0000313" key="2">
    <source>
        <dbReference type="Proteomes" id="UP000261082"/>
    </source>
</evidence>
<dbReference type="Gene3D" id="3.30.530.20">
    <property type="match status" value="1"/>
</dbReference>